<dbReference type="Proteomes" id="UP001489719">
    <property type="component" value="Unassembled WGS sequence"/>
</dbReference>
<sequence>MRSSISSSLSAMSWSSACSACSTRPLPDGPLCTIDPLPRVTVAPDEVGLCAAGPEVGAPVMLILRASSGLAGKLGGVNPKSSSTVAGTRSRSAHSWSAWPPPRRSDAAARRLSMCCWMNSEITDFSFPASSLSESTSNEDEVAVVGVDINSLSFVAGSRLMRSIGCSVRDSSRRSSSLSRARNSCQKPVSFSPTRQNFSPSLTCNPAFTSPSNCDGSRYASSLAYTATTPSGPVERATSTTCSGLTCRTSNGSDMLPE</sequence>
<accession>A0ACC3TV91</accession>
<organism evidence="1 2">
    <name type="scientific">Lipomyces orientalis</name>
    <dbReference type="NCBI Taxonomy" id="1233043"/>
    <lineage>
        <taxon>Eukaryota</taxon>
        <taxon>Fungi</taxon>
        <taxon>Dikarya</taxon>
        <taxon>Ascomycota</taxon>
        <taxon>Saccharomycotina</taxon>
        <taxon>Lipomycetes</taxon>
        <taxon>Lipomycetales</taxon>
        <taxon>Lipomycetaceae</taxon>
        <taxon>Lipomyces</taxon>
    </lineage>
</organism>
<evidence type="ECO:0000313" key="1">
    <source>
        <dbReference type="EMBL" id="KAK9325123.1"/>
    </source>
</evidence>
<proteinExistence type="predicted"/>
<evidence type="ECO:0000313" key="2">
    <source>
        <dbReference type="Proteomes" id="UP001489719"/>
    </source>
</evidence>
<keyword evidence="2" id="KW-1185">Reference proteome</keyword>
<protein>
    <submittedName>
        <fullName evidence="1">Uncharacterized protein</fullName>
    </submittedName>
</protein>
<reference evidence="2" key="1">
    <citation type="journal article" date="2024" name="Front. Bioeng. Biotechnol.">
        <title>Genome-scale model development and genomic sequencing of the oleaginous clade Lipomyces.</title>
        <authorList>
            <person name="Czajka J.J."/>
            <person name="Han Y."/>
            <person name="Kim J."/>
            <person name="Mondo S.J."/>
            <person name="Hofstad B.A."/>
            <person name="Robles A."/>
            <person name="Haridas S."/>
            <person name="Riley R."/>
            <person name="LaButti K."/>
            <person name="Pangilinan J."/>
            <person name="Andreopoulos W."/>
            <person name="Lipzen A."/>
            <person name="Yan J."/>
            <person name="Wang M."/>
            <person name="Ng V."/>
            <person name="Grigoriev I.V."/>
            <person name="Spatafora J.W."/>
            <person name="Magnuson J.K."/>
            <person name="Baker S.E."/>
            <person name="Pomraning K.R."/>
        </authorList>
    </citation>
    <scope>NUCLEOTIDE SEQUENCE [LARGE SCALE GENOMIC DNA]</scope>
    <source>
        <strain evidence="2">CBS 10300</strain>
    </source>
</reference>
<gene>
    <name evidence="1" type="ORF">V1517DRAFT_5888</name>
</gene>
<dbReference type="EMBL" id="MU970043">
    <property type="protein sequence ID" value="KAK9325123.1"/>
    <property type="molecule type" value="Genomic_DNA"/>
</dbReference>
<comment type="caution">
    <text evidence="1">The sequence shown here is derived from an EMBL/GenBank/DDBJ whole genome shotgun (WGS) entry which is preliminary data.</text>
</comment>
<name>A0ACC3TV91_9ASCO</name>